<evidence type="ECO:0000256" key="1">
    <source>
        <dbReference type="SAM" id="MobiDB-lite"/>
    </source>
</evidence>
<dbReference type="Proteomes" id="UP000695000">
    <property type="component" value="Unplaced"/>
</dbReference>
<reference evidence="3" key="1">
    <citation type="submission" date="2025-08" db="UniProtKB">
        <authorList>
            <consortium name="RefSeq"/>
        </authorList>
    </citation>
    <scope>IDENTIFICATION</scope>
    <source>
        <tissue evidence="3">Whole Larva</tissue>
    </source>
</reference>
<feature type="region of interest" description="Disordered" evidence="1">
    <location>
        <begin position="488"/>
        <end position="660"/>
    </location>
</feature>
<feature type="compositionally biased region" description="Polar residues" evidence="1">
    <location>
        <begin position="605"/>
        <end position="618"/>
    </location>
</feature>
<accession>A0ABM1M9I6</accession>
<feature type="compositionally biased region" description="Polar residues" evidence="1">
    <location>
        <begin position="645"/>
        <end position="660"/>
    </location>
</feature>
<feature type="compositionally biased region" description="Polar residues" evidence="1">
    <location>
        <begin position="511"/>
        <end position="544"/>
    </location>
</feature>
<sequence>MSEKVSSNAKSSLIQNQNGCRKSITFLDFDDVESLFAEADLAALTVGKPKKCAGGTQTSGVTLSCQSIEDSEFENDDRIKNIYCPNRFKESTSEVLIKKSSCCRVSSKDSQGYVTKVDRTRSSVTQSQSEASLGRSKSYCCNIISSNKTRQSTGEIQVCTKQCENSGKKREPIIIEKRVCSKDCDKYARTIKKNESDSSGARRNCIYCPSASVSKEKKIKEEDVIQKKKIYATKSPFRRKKSKGTIVESKSKSSCCSRSSVKKTQNDTSHIDKQVQYSNSTETTVKVVKKKSCCSGSKTSKKIVHVDKQVQYDPDDYERTLVDEQIQYIKPETSKVTVVKNRSCCSRSKETTIIKNERQSIISKDSEETFIAKRSYCSSGCKEKKKRKMTIERKKSEKSSCCSFQSRKKEPCTNITCPRNLLETTDFDQKVYEKQNPSESFGKISHSNLTIPDTVVPSTSVNPSTKSLESLDSNLSIDAKSRTCSNMDVSRITDDSNSSLESRGSDETILENKSSSMKTPRQSKQSASRLSVRKSSLNSESNVSGIRISVRESSEDDAYNDFVPPHHSSHKSSLKIDSNISGPKYSKSTVDDDEGSLGDGRSESDGSYMQPSSKISNENIKDESNISGLRYSLPKSIEDDDGSMSLISGNERSFIPTPSTISNKKLSLRKSSFKDDSNISGLRYSLPKSIEDDDGSMSLISGNERSFIPTPSTISNKKLSLRKSSFKDDSNISGLRYSLPKSIGDDADEPLGLQSENERSSIRSSGIKKLSLRKSSLKDDSNISGLRYSLRKSSVRDDADESSLGQILEEQTPRSVSSKRLSVRKSSIKGDFLDESSQRLSVEKPSTDLDLKDKISDISLEGERFSVAKPSMDERFSDTVPGYSVEEFADYTPMDVSDSRATGISGIRVSVKSNVVKGDDVEFTEEPNPQSLTCPCKCCQNSKYSNYRSLIFPYLAVELKPISVKALVASYKTRFKRNAQTVHTKIRGKIRDSVSKVKDKL</sequence>
<evidence type="ECO:0000313" key="2">
    <source>
        <dbReference type="Proteomes" id="UP000695000"/>
    </source>
</evidence>
<dbReference type="GeneID" id="108558735"/>
<proteinExistence type="predicted"/>
<dbReference type="RefSeq" id="XP_017771236.1">
    <property type="nucleotide sequence ID" value="XM_017915747.1"/>
</dbReference>
<protein>
    <submittedName>
        <fullName evidence="3">Uncharacterized protein LOC108558735</fullName>
    </submittedName>
</protein>
<feature type="region of interest" description="Disordered" evidence="1">
    <location>
        <begin position="743"/>
        <end position="762"/>
    </location>
</feature>
<keyword evidence="2" id="KW-1185">Reference proteome</keyword>
<gene>
    <name evidence="3" type="primary">LOC108558735</name>
</gene>
<organism evidence="2 3">
    <name type="scientific">Nicrophorus vespilloides</name>
    <name type="common">Boreal carrion beetle</name>
    <dbReference type="NCBI Taxonomy" id="110193"/>
    <lineage>
        <taxon>Eukaryota</taxon>
        <taxon>Metazoa</taxon>
        <taxon>Ecdysozoa</taxon>
        <taxon>Arthropoda</taxon>
        <taxon>Hexapoda</taxon>
        <taxon>Insecta</taxon>
        <taxon>Pterygota</taxon>
        <taxon>Neoptera</taxon>
        <taxon>Endopterygota</taxon>
        <taxon>Coleoptera</taxon>
        <taxon>Polyphaga</taxon>
        <taxon>Staphyliniformia</taxon>
        <taxon>Silphidae</taxon>
        <taxon>Nicrophorinae</taxon>
        <taxon>Nicrophorus</taxon>
    </lineage>
</organism>
<evidence type="ECO:0000313" key="3">
    <source>
        <dbReference type="RefSeq" id="XP_017771236.1"/>
    </source>
</evidence>
<name>A0ABM1M9I6_NICVS</name>